<dbReference type="EMBL" id="NAPY01000083">
    <property type="protein sequence ID" value="MUL39460.1"/>
    <property type="molecule type" value="Genomic_DNA"/>
</dbReference>
<accession>A0A6N8G231</accession>
<proteinExistence type="predicted"/>
<dbReference type="SUPFAM" id="SSF46955">
    <property type="entry name" value="Putative DNA-binding domain"/>
    <property type="match status" value="1"/>
</dbReference>
<organism evidence="1 2">
    <name type="scientific">Gloeocapsopsis dulcis AAB1 = 1H9</name>
    <dbReference type="NCBI Taxonomy" id="1433147"/>
    <lineage>
        <taxon>Bacteria</taxon>
        <taxon>Bacillati</taxon>
        <taxon>Cyanobacteriota</taxon>
        <taxon>Cyanophyceae</taxon>
        <taxon>Oscillatoriophycideae</taxon>
        <taxon>Chroococcales</taxon>
        <taxon>Chroococcaceae</taxon>
        <taxon>Gloeocapsopsis</taxon>
        <taxon>Gloeocapsopsis dulcis</taxon>
    </lineage>
</organism>
<comment type="caution">
    <text evidence="1">The sequence shown here is derived from an EMBL/GenBank/DDBJ whole genome shotgun (WGS) entry which is preliminary data.</text>
</comment>
<protein>
    <submittedName>
        <fullName evidence="1">Uncharacterized protein</fullName>
    </submittedName>
</protein>
<dbReference type="AlphaFoldDB" id="A0A6N8G231"/>
<name>A0A6N8G231_9CHRO</name>
<gene>
    <name evidence="1" type="ORF">BWI75_25110</name>
</gene>
<dbReference type="OrthoDB" id="581533at2"/>
<reference evidence="1 2" key="1">
    <citation type="journal article" date="2019" name="Front. Microbiol.">
        <title>Genomic Features for Desiccation Tolerance and Sugar Biosynthesis in the Extremophile Gloeocapsopsis sp. UTEX B3054.</title>
        <authorList>
            <person name="Urrejola C."/>
            <person name="Alcorta J."/>
            <person name="Salas L."/>
            <person name="Vasquez M."/>
            <person name="Polz M.F."/>
            <person name="Vicuna R."/>
            <person name="Diez B."/>
        </authorList>
    </citation>
    <scope>NUCLEOTIDE SEQUENCE [LARGE SCALE GENOMIC DNA]</scope>
    <source>
        <strain evidence="1 2">1H9</strain>
    </source>
</reference>
<dbReference type="InterPro" id="IPR009061">
    <property type="entry name" value="DNA-bd_dom_put_sf"/>
</dbReference>
<dbReference type="Proteomes" id="UP000441797">
    <property type="component" value="Unassembled WGS sequence"/>
</dbReference>
<keyword evidence="2" id="KW-1185">Reference proteome</keyword>
<evidence type="ECO:0000313" key="2">
    <source>
        <dbReference type="Proteomes" id="UP000441797"/>
    </source>
</evidence>
<evidence type="ECO:0000313" key="1">
    <source>
        <dbReference type="EMBL" id="MUL39460.1"/>
    </source>
</evidence>
<sequence length="205" mass="23916">MTCISSEYLLNSLYTPTGNDRGIPIPPSEGSFITKSFRTGERLNFFYCTVSTRLKEQNYFECVPLQRQRVCSTDIEPLSFQEQLTAIKQNLSLTNSELAKVLDVSRTTLYKWMEGIEPHDTNRERVYTVYQLACYWRDLSASPLGIYVKQRNQQGYSLFHLMSQKSVPVDDVKELMAIVARRRDRGRTSQSLYEMRRDKLKKEVK</sequence>